<proteinExistence type="predicted"/>
<comment type="caution">
    <text evidence="3">The sequence shown here is derived from an EMBL/GenBank/DDBJ whole genome shotgun (WGS) entry which is preliminary data.</text>
</comment>
<sequence>MEKTSHNLRRYRVREACDEANGQMIVGLEESWLLNKENENEDLNARRTVSEKALSYLPLSHSSNENKDESGYGEKNQSEMEENLGMLDV</sequence>
<dbReference type="EMBL" id="CAJOBA010032341">
    <property type="protein sequence ID" value="CAF3963138.1"/>
    <property type="molecule type" value="Genomic_DNA"/>
</dbReference>
<reference evidence="3" key="1">
    <citation type="submission" date="2021-02" db="EMBL/GenBank/DDBJ databases">
        <authorList>
            <person name="Nowell W R."/>
        </authorList>
    </citation>
    <scope>NUCLEOTIDE SEQUENCE</scope>
</reference>
<feature type="region of interest" description="Disordered" evidence="1">
    <location>
        <begin position="56"/>
        <end position="89"/>
    </location>
</feature>
<evidence type="ECO:0000313" key="6">
    <source>
        <dbReference type="Proteomes" id="UP000663829"/>
    </source>
</evidence>
<evidence type="ECO:0000256" key="1">
    <source>
        <dbReference type="SAM" id="MobiDB-lite"/>
    </source>
</evidence>
<evidence type="ECO:0000313" key="5">
    <source>
        <dbReference type="EMBL" id="CAF4267287.1"/>
    </source>
</evidence>
<dbReference type="Proteomes" id="UP000663829">
    <property type="component" value="Unassembled WGS sequence"/>
</dbReference>
<dbReference type="EMBL" id="CAJNOQ010016195">
    <property type="protein sequence ID" value="CAF1376660.1"/>
    <property type="molecule type" value="Genomic_DNA"/>
</dbReference>
<feature type="compositionally biased region" description="Basic and acidic residues" evidence="1">
    <location>
        <begin position="64"/>
        <end position="78"/>
    </location>
</feature>
<dbReference type="EMBL" id="CAJOBC010078684">
    <property type="protein sequence ID" value="CAF4267287.1"/>
    <property type="molecule type" value="Genomic_DNA"/>
</dbReference>
<gene>
    <name evidence="3" type="ORF">GPM918_LOCUS32121</name>
    <name evidence="2" type="ORF">OVA965_LOCUS21735</name>
    <name evidence="5" type="ORF">SRO942_LOCUS32780</name>
    <name evidence="4" type="ORF">TMI583_LOCUS22444</name>
</gene>
<dbReference type="Proteomes" id="UP000682733">
    <property type="component" value="Unassembled WGS sequence"/>
</dbReference>
<dbReference type="Proteomes" id="UP000681722">
    <property type="component" value="Unassembled WGS sequence"/>
</dbReference>
<dbReference type="EMBL" id="CAJNOK010012005">
    <property type="protein sequence ID" value="CAF1153679.1"/>
    <property type="molecule type" value="Genomic_DNA"/>
</dbReference>
<evidence type="ECO:0000313" key="3">
    <source>
        <dbReference type="EMBL" id="CAF1376660.1"/>
    </source>
</evidence>
<dbReference type="AlphaFoldDB" id="A0A815JA82"/>
<accession>A0A815JA82</accession>
<keyword evidence="6" id="KW-1185">Reference proteome</keyword>
<evidence type="ECO:0000313" key="4">
    <source>
        <dbReference type="EMBL" id="CAF3963138.1"/>
    </source>
</evidence>
<organism evidence="3 6">
    <name type="scientific">Didymodactylos carnosus</name>
    <dbReference type="NCBI Taxonomy" id="1234261"/>
    <lineage>
        <taxon>Eukaryota</taxon>
        <taxon>Metazoa</taxon>
        <taxon>Spiralia</taxon>
        <taxon>Gnathifera</taxon>
        <taxon>Rotifera</taxon>
        <taxon>Eurotatoria</taxon>
        <taxon>Bdelloidea</taxon>
        <taxon>Philodinida</taxon>
        <taxon>Philodinidae</taxon>
        <taxon>Didymodactylos</taxon>
    </lineage>
</organism>
<name>A0A815JA82_9BILA</name>
<dbReference type="Proteomes" id="UP000677228">
    <property type="component" value="Unassembled WGS sequence"/>
</dbReference>
<evidence type="ECO:0000313" key="2">
    <source>
        <dbReference type="EMBL" id="CAF1153679.1"/>
    </source>
</evidence>
<protein>
    <submittedName>
        <fullName evidence="3">Uncharacterized protein</fullName>
    </submittedName>
</protein>